<dbReference type="InterPro" id="IPR011008">
    <property type="entry name" value="Dimeric_a/b-barrel"/>
</dbReference>
<dbReference type="RefSeq" id="WP_191138788.1">
    <property type="nucleotide sequence ID" value="NZ_JACXAG020000001.1"/>
</dbReference>
<keyword evidence="3" id="KW-1185">Reference proteome</keyword>
<dbReference type="SUPFAM" id="SSF54909">
    <property type="entry name" value="Dimeric alpha+beta barrel"/>
    <property type="match status" value="1"/>
</dbReference>
<dbReference type="AlphaFoldDB" id="A0A926NAQ2"/>
<dbReference type="InterPro" id="IPR032555">
    <property type="entry name" value="DUF4937"/>
</dbReference>
<proteinExistence type="predicted"/>
<evidence type="ECO:0000259" key="1">
    <source>
        <dbReference type="Pfam" id="PF16291"/>
    </source>
</evidence>
<feature type="domain" description="DUF4937" evidence="1">
    <location>
        <begin position="3"/>
        <end position="90"/>
    </location>
</feature>
<name>A0A926NAQ2_9BACL</name>
<reference evidence="2" key="1">
    <citation type="submission" date="2020-09" db="EMBL/GenBank/DDBJ databases">
        <title>A novel bacterium of genus Hazenella, isolated from South China Sea.</title>
        <authorList>
            <person name="Huang H."/>
            <person name="Mo K."/>
            <person name="Hu Y."/>
        </authorList>
    </citation>
    <scope>NUCLEOTIDE SEQUENCE</scope>
    <source>
        <strain evidence="2">IB182357</strain>
    </source>
</reference>
<organism evidence="2 3">
    <name type="scientific">Polycladospora coralii</name>
    <dbReference type="NCBI Taxonomy" id="2771432"/>
    <lineage>
        <taxon>Bacteria</taxon>
        <taxon>Bacillati</taxon>
        <taxon>Bacillota</taxon>
        <taxon>Bacilli</taxon>
        <taxon>Bacillales</taxon>
        <taxon>Thermoactinomycetaceae</taxon>
        <taxon>Polycladospora</taxon>
    </lineage>
</organism>
<sequence>MFTKWIKCSVSENNRSSFTKAQAQWFALRGIHGFVGQVGGWERRHPTEAIILSFWKDAMHYQQFMDLIHDEIVLTNQQVGTYDHIVVKTFTCSSEVVDEDLTELIRQSTRIEAKLNTINLLHRHGITQLVVDFQRMDIEMDSFIFDVETSWTVV</sequence>
<evidence type="ECO:0000313" key="2">
    <source>
        <dbReference type="EMBL" id="MBD1373057.1"/>
    </source>
</evidence>
<dbReference type="Pfam" id="PF16291">
    <property type="entry name" value="DUF4937"/>
    <property type="match status" value="1"/>
</dbReference>
<gene>
    <name evidence="2" type="ORF">IC620_11905</name>
</gene>
<dbReference type="EMBL" id="JACXAH010000016">
    <property type="protein sequence ID" value="MBD1373057.1"/>
    <property type="molecule type" value="Genomic_DNA"/>
</dbReference>
<comment type="caution">
    <text evidence="2">The sequence shown here is derived from an EMBL/GenBank/DDBJ whole genome shotgun (WGS) entry which is preliminary data.</text>
</comment>
<evidence type="ECO:0000313" key="3">
    <source>
        <dbReference type="Proteomes" id="UP000661691"/>
    </source>
</evidence>
<dbReference type="Proteomes" id="UP000661691">
    <property type="component" value="Unassembled WGS sequence"/>
</dbReference>
<accession>A0A926NAQ2</accession>
<protein>
    <submittedName>
        <fullName evidence="2">YdbC family protein</fullName>
    </submittedName>
</protein>